<name>A0ABP2BQ38_9HYPH</name>
<proteinExistence type="predicted"/>
<dbReference type="Pfam" id="PF00561">
    <property type="entry name" value="Abhydrolase_1"/>
    <property type="match status" value="1"/>
</dbReference>
<dbReference type="Proteomes" id="UP000191812">
    <property type="component" value="Unassembled WGS sequence"/>
</dbReference>
<dbReference type="InterPro" id="IPR000073">
    <property type="entry name" value="AB_hydrolase_1"/>
</dbReference>
<accession>A0ABP2BQ38</accession>
<dbReference type="EMBL" id="FBWH01000048">
    <property type="protein sequence ID" value="CUX65848.1"/>
    <property type="molecule type" value="Genomic_DNA"/>
</dbReference>
<reference evidence="2 3" key="1">
    <citation type="submission" date="2016-01" db="EMBL/GenBank/DDBJ databases">
        <authorList>
            <person name="Regsiter A."/>
            <person name="william w."/>
        </authorList>
    </citation>
    <scope>NUCLEOTIDE SEQUENCE [LARGE SCALE GENOMIC DNA]</scope>
    <source>
        <strain evidence="2 3">CFBP 6927</strain>
    </source>
</reference>
<dbReference type="PANTHER" id="PTHR43798">
    <property type="entry name" value="MONOACYLGLYCEROL LIPASE"/>
    <property type="match status" value="1"/>
</dbReference>
<evidence type="ECO:0000313" key="2">
    <source>
        <dbReference type="EMBL" id="CUX65848.1"/>
    </source>
</evidence>
<gene>
    <name evidence="2" type="ORF">AGR13a_Lc90347</name>
</gene>
<sequence length="341" mass="36871">MKDMVDRRMAQRFLPLAFTLLFGALLPVSANHAMASEKQPIMPVRIDVGGYKLNSVLVEAGKRAELPPILFIHGASASLYDPMFSFLEKLGGRAKLLFVDRPGHGNSDIGGKRNILPDGQADAIAQLMKKRGVPRAIVVGHSFGGAIAASLAVRHPDMVAGLVFLSPAVYPWEGGIAWYYTAANAPFSGPLFSTFIAPPAGLLALDQATRGVFAPNHRPADYVEATHAVAALRPRAFRHNAQEVAALNEWAREASLEYPRIKAPTVIITGDTDTIVSPDVHSRHLARDISGSTLIVVHNLGHKSDYVASDLAIAAIEKVAGRRSDLKAAQRMLEQRIENDR</sequence>
<dbReference type="Gene3D" id="3.40.50.1820">
    <property type="entry name" value="alpha/beta hydrolase"/>
    <property type="match status" value="1"/>
</dbReference>
<evidence type="ECO:0000313" key="3">
    <source>
        <dbReference type="Proteomes" id="UP000191812"/>
    </source>
</evidence>
<dbReference type="PRINTS" id="PR00111">
    <property type="entry name" value="ABHYDROLASE"/>
</dbReference>
<dbReference type="SUPFAM" id="SSF53474">
    <property type="entry name" value="alpha/beta-Hydrolases"/>
    <property type="match status" value="1"/>
</dbReference>
<protein>
    <submittedName>
        <fullName evidence="2">Esterase</fullName>
    </submittedName>
</protein>
<feature type="domain" description="AB hydrolase-1" evidence="1">
    <location>
        <begin position="67"/>
        <end position="303"/>
    </location>
</feature>
<comment type="caution">
    <text evidence="2">The sequence shown here is derived from an EMBL/GenBank/DDBJ whole genome shotgun (WGS) entry which is preliminary data.</text>
</comment>
<organism evidence="2 3">
    <name type="scientific">Agrobacterium genomosp. 13 str. CFBP 6927</name>
    <dbReference type="NCBI Taxonomy" id="1183428"/>
    <lineage>
        <taxon>Bacteria</taxon>
        <taxon>Pseudomonadati</taxon>
        <taxon>Pseudomonadota</taxon>
        <taxon>Alphaproteobacteria</taxon>
        <taxon>Hyphomicrobiales</taxon>
        <taxon>Rhizobiaceae</taxon>
        <taxon>Rhizobium/Agrobacterium group</taxon>
        <taxon>Agrobacterium</taxon>
        <taxon>Agrobacterium tumefaciens complex</taxon>
    </lineage>
</organism>
<dbReference type="InterPro" id="IPR050266">
    <property type="entry name" value="AB_hydrolase_sf"/>
</dbReference>
<dbReference type="InterPro" id="IPR000639">
    <property type="entry name" value="Epox_hydrolase-like"/>
</dbReference>
<dbReference type="InterPro" id="IPR029058">
    <property type="entry name" value="AB_hydrolase_fold"/>
</dbReference>
<keyword evidence="3" id="KW-1185">Reference proteome</keyword>
<dbReference type="PRINTS" id="PR00412">
    <property type="entry name" value="EPOXHYDRLASE"/>
</dbReference>
<evidence type="ECO:0000259" key="1">
    <source>
        <dbReference type="Pfam" id="PF00561"/>
    </source>
</evidence>